<dbReference type="AlphaFoldDB" id="A0A2T2NQZ5"/>
<gene>
    <name evidence="2" type="ORF">BS50DRAFT_347221</name>
</gene>
<name>A0A2T2NQZ5_CORCC</name>
<keyword evidence="3" id="KW-1185">Reference proteome</keyword>
<sequence length="113" mass="12595">MNCAPWGMPGMQPLSRPWKRQPACHRARPGRLPRRLWTSAAVFPPQLVEARRSSTQGPRRVLSRLVQACPPPPPRHQTPQPGDGAHPSSNMALVNCSQWQDGGRKITHLPDKT</sequence>
<accession>A0A2T2NQZ5</accession>
<feature type="region of interest" description="Disordered" evidence="1">
    <location>
        <begin position="1"/>
        <end position="25"/>
    </location>
</feature>
<feature type="region of interest" description="Disordered" evidence="1">
    <location>
        <begin position="67"/>
        <end position="91"/>
    </location>
</feature>
<evidence type="ECO:0000313" key="3">
    <source>
        <dbReference type="Proteomes" id="UP000240883"/>
    </source>
</evidence>
<dbReference type="EMBL" id="KZ678134">
    <property type="protein sequence ID" value="PSN67686.1"/>
    <property type="molecule type" value="Genomic_DNA"/>
</dbReference>
<organism evidence="2 3">
    <name type="scientific">Corynespora cassiicola Philippines</name>
    <dbReference type="NCBI Taxonomy" id="1448308"/>
    <lineage>
        <taxon>Eukaryota</taxon>
        <taxon>Fungi</taxon>
        <taxon>Dikarya</taxon>
        <taxon>Ascomycota</taxon>
        <taxon>Pezizomycotina</taxon>
        <taxon>Dothideomycetes</taxon>
        <taxon>Pleosporomycetidae</taxon>
        <taxon>Pleosporales</taxon>
        <taxon>Corynesporascaceae</taxon>
        <taxon>Corynespora</taxon>
    </lineage>
</organism>
<dbReference type="Proteomes" id="UP000240883">
    <property type="component" value="Unassembled WGS sequence"/>
</dbReference>
<reference evidence="2 3" key="1">
    <citation type="journal article" date="2018" name="Front. Microbiol.">
        <title>Genome-Wide Analysis of Corynespora cassiicola Leaf Fall Disease Putative Effectors.</title>
        <authorList>
            <person name="Lopez D."/>
            <person name="Ribeiro S."/>
            <person name="Label P."/>
            <person name="Fumanal B."/>
            <person name="Venisse J.S."/>
            <person name="Kohler A."/>
            <person name="de Oliveira R.R."/>
            <person name="Labutti K."/>
            <person name="Lipzen A."/>
            <person name="Lail K."/>
            <person name="Bauer D."/>
            <person name="Ohm R.A."/>
            <person name="Barry K.W."/>
            <person name="Spatafora J."/>
            <person name="Grigoriev I.V."/>
            <person name="Martin F.M."/>
            <person name="Pujade-Renaud V."/>
        </authorList>
    </citation>
    <scope>NUCLEOTIDE SEQUENCE [LARGE SCALE GENOMIC DNA]</scope>
    <source>
        <strain evidence="2 3">Philippines</strain>
    </source>
</reference>
<evidence type="ECO:0000256" key="1">
    <source>
        <dbReference type="SAM" id="MobiDB-lite"/>
    </source>
</evidence>
<protein>
    <submittedName>
        <fullName evidence="2">Uncharacterized protein</fullName>
    </submittedName>
</protein>
<evidence type="ECO:0000313" key="2">
    <source>
        <dbReference type="EMBL" id="PSN67686.1"/>
    </source>
</evidence>
<proteinExistence type="predicted"/>